<protein>
    <submittedName>
        <fullName evidence="5">NUDIX hydrolase</fullName>
    </submittedName>
</protein>
<dbReference type="PROSITE" id="PS51462">
    <property type="entry name" value="NUDIX"/>
    <property type="match status" value="1"/>
</dbReference>
<sequence>MAKPTVAGPPVVNERGERLLAFHAAHASPPPRPADFALVLASRGSQVLLVRNARRGLWELPGGWIEPGEAAEHCALRELHEESGYRATALRALGWIGIAGTATGNGAPSTGAIFAARIDGEHAFLAGDEISDAALWLPAALPPDTSAIDAWLVARLAMPE</sequence>
<dbReference type="AlphaFoldDB" id="A0A5D4XPA7"/>
<dbReference type="InterPro" id="IPR020084">
    <property type="entry name" value="NUDIX_hydrolase_CS"/>
</dbReference>
<dbReference type="SUPFAM" id="SSF55811">
    <property type="entry name" value="Nudix"/>
    <property type="match status" value="1"/>
</dbReference>
<dbReference type="EMBL" id="VTFT01000001">
    <property type="protein sequence ID" value="TYT25785.1"/>
    <property type="molecule type" value="Genomic_DNA"/>
</dbReference>
<dbReference type="PROSITE" id="PS00893">
    <property type="entry name" value="NUDIX_BOX"/>
    <property type="match status" value="1"/>
</dbReference>
<proteinExistence type="inferred from homology"/>
<evidence type="ECO:0000256" key="3">
    <source>
        <dbReference type="RuleBase" id="RU003476"/>
    </source>
</evidence>
<dbReference type="Pfam" id="PF00293">
    <property type="entry name" value="NUDIX"/>
    <property type="match status" value="1"/>
</dbReference>
<gene>
    <name evidence="5" type="ORF">FZO89_05685</name>
</gene>
<dbReference type="GO" id="GO:0016787">
    <property type="term" value="F:hydrolase activity"/>
    <property type="evidence" value="ECO:0007669"/>
    <property type="project" value="UniProtKB-KW"/>
</dbReference>
<dbReference type="InterPro" id="IPR015797">
    <property type="entry name" value="NUDIX_hydrolase-like_dom_sf"/>
</dbReference>
<feature type="domain" description="Nudix hydrolase" evidence="4">
    <location>
        <begin position="31"/>
        <end position="160"/>
    </location>
</feature>
<keyword evidence="6" id="KW-1185">Reference proteome</keyword>
<dbReference type="InterPro" id="IPR020476">
    <property type="entry name" value="Nudix_hydrolase"/>
</dbReference>
<comment type="cofactor">
    <cofactor evidence="1">
        <name>Mg(2+)</name>
        <dbReference type="ChEBI" id="CHEBI:18420"/>
    </cofactor>
</comment>
<dbReference type="Proteomes" id="UP000324973">
    <property type="component" value="Unassembled WGS sequence"/>
</dbReference>
<evidence type="ECO:0000256" key="2">
    <source>
        <dbReference type="ARBA" id="ARBA00022801"/>
    </source>
</evidence>
<reference evidence="5 6" key="1">
    <citation type="submission" date="2019-08" db="EMBL/GenBank/DDBJ databases">
        <title>Luteimonas viscosus sp. nov., isolated from soil of a sunflower field.</title>
        <authorList>
            <person name="Jianli Z."/>
            <person name="Ying Z."/>
        </authorList>
    </citation>
    <scope>NUCLEOTIDE SEQUENCE [LARGE SCALE GENOMIC DNA]</scope>
    <source>
        <strain evidence="5 6">XBU10</strain>
    </source>
</reference>
<organism evidence="5 6">
    <name type="scientific">Luteimonas viscosa</name>
    <dbReference type="NCBI Taxonomy" id="1132694"/>
    <lineage>
        <taxon>Bacteria</taxon>
        <taxon>Pseudomonadati</taxon>
        <taxon>Pseudomonadota</taxon>
        <taxon>Gammaproteobacteria</taxon>
        <taxon>Lysobacterales</taxon>
        <taxon>Lysobacteraceae</taxon>
        <taxon>Luteimonas</taxon>
    </lineage>
</organism>
<accession>A0A5D4XPA7</accession>
<evidence type="ECO:0000313" key="6">
    <source>
        <dbReference type="Proteomes" id="UP000324973"/>
    </source>
</evidence>
<dbReference type="PANTHER" id="PTHR43046:SF16">
    <property type="entry name" value="ADP-RIBOSE PYROPHOSPHATASE YJHB-RELATED"/>
    <property type="match status" value="1"/>
</dbReference>
<dbReference type="PANTHER" id="PTHR43046">
    <property type="entry name" value="GDP-MANNOSE MANNOSYL HYDROLASE"/>
    <property type="match status" value="1"/>
</dbReference>
<keyword evidence="2 3" id="KW-0378">Hydrolase</keyword>
<dbReference type="PRINTS" id="PR00502">
    <property type="entry name" value="NUDIXFAMILY"/>
</dbReference>
<evidence type="ECO:0000313" key="5">
    <source>
        <dbReference type="EMBL" id="TYT25785.1"/>
    </source>
</evidence>
<name>A0A5D4XPA7_9GAMM</name>
<evidence type="ECO:0000259" key="4">
    <source>
        <dbReference type="PROSITE" id="PS51462"/>
    </source>
</evidence>
<dbReference type="Gene3D" id="3.90.79.10">
    <property type="entry name" value="Nucleoside Triphosphate Pyrophosphohydrolase"/>
    <property type="match status" value="1"/>
</dbReference>
<comment type="similarity">
    <text evidence="3">Belongs to the Nudix hydrolase family.</text>
</comment>
<comment type="caution">
    <text evidence="5">The sequence shown here is derived from an EMBL/GenBank/DDBJ whole genome shotgun (WGS) entry which is preliminary data.</text>
</comment>
<evidence type="ECO:0000256" key="1">
    <source>
        <dbReference type="ARBA" id="ARBA00001946"/>
    </source>
</evidence>
<dbReference type="OrthoDB" id="9804442at2"/>
<dbReference type="InterPro" id="IPR000086">
    <property type="entry name" value="NUDIX_hydrolase_dom"/>
</dbReference>
<dbReference type="RefSeq" id="WP_149102334.1">
    <property type="nucleotide sequence ID" value="NZ_VTFT01000001.1"/>
</dbReference>